<dbReference type="RefSeq" id="WP_126304258.1">
    <property type="nucleotide sequence ID" value="NZ_LR134516.1"/>
</dbReference>
<keyword evidence="2" id="KW-0378">Hydrolase</keyword>
<dbReference type="GO" id="GO:0005737">
    <property type="term" value="C:cytoplasm"/>
    <property type="evidence" value="ECO:0007669"/>
    <property type="project" value="TreeGrafter"/>
</dbReference>
<proteinExistence type="predicted"/>
<accession>A0A448UAQ1</accession>
<dbReference type="Proteomes" id="UP000268229">
    <property type="component" value="Chromosome"/>
</dbReference>
<dbReference type="InterPro" id="IPR001279">
    <property type="entry name" value="Metallo-B-lactamas"/>
</dbReference>
<organism evidence="2 3">
    <name type="scientific">Neisseria animaloris</name>
    <dbReference type="NCBI Taxonomy" id="326522"/>
    <lineage>
        <taxon>Bacteria</taxon>
        <taxon>Pseudomonadati</taxon>
        <taxon>Pseudomonadota</taxon>
        <taxon>Betaproteobacteria</taxon>
        <taxon>Neisseriales</taxon>
        <taxon>Neisseriaceae</taxon>
        <taxon>Neisseria</taxon>
    </lineage>
</organism>
<evidence type="ECO:0000259" key="1">
    <source>
        <dbReference type="Pfam" id="PF12706"/>
    </source>
</evidence>
<dbReference type="OrthoDB" id="9805728at2"/>
<dbReference type="GO" id="GO:0016787">
    <property type="term" value="F:hydrolase activity"/>
    <property type="evidence" value="ECO:0007669"/>
    <property type="project" value="UniProtKB-KW"/>
</dbReference>
<protein>
    <submittedName>
        <fullName evidence="2">Probable L-ascorbate-6-phosphate lactonase ulaG</fullName>
        <ecNumber evidence="2">3.1.1.-</ecNumber>
    </submittedName>
</protein>
<keyword evidence="3" id="KW-1185">Reference proteome</keyword>
<dbReference type="AlphaFoldDB" id="A0A448UAQ1"/>
<gene>
    <name evidence="2" type="primary">ulaG</name>
    <name evidence="2" type="ORF">NCTC12227_00684</name>
</gene>
<dbReference type="Pfam" id="PF12706">
    <property type="entry name" value="Lactamase_B_2"/>
    <property type="match status" value="1"/>
</dbReference>
<dbReference type="STRING" id="326522.BWD08_07155"/>
<feature type="domain" description="Metallo-beta-lactamase" evidence="1">
    <location>
        <begin position="110"/>
        <end position="304"/>
    </location>
</feature>
<dbReference type="KEGG" id="nani:NCTC12227_00684"/>
<dbReference type="PANTHER" id="PTHR15032:SF4">
    <property type="entry name" value="N-ACYL-PHOSPHATIDYLETHANOLAMINE-HYDROLYZING PHOSPHOLIPASE D"/>
    <property type="match status" value="1"/>
</dbReference>
<name>A0A448UAQ1_9NEIS</name>
<evidence type="ECO:0000313" key="3">
    <source>
        <dbReference type="Proteomes" id="UP000268229"/>
    </source>
</evidence>
<dbReference type="SUPFAM" id="SSF56281">
    <property type="entry name" value="Metallo-hydrolase/oxidoreductase"/>
    <property type="match status" value="1"/>
</dbReference>
<evidence type="ECO:0000313" key="2">
    <source>
        <dbReference type="EMBL" id="VEJ20962.1"/>
    </source>
</evidence>
<dbReference type="Gene3D" id="3.60.15.10">
    <property type="entry name" value="Ribonuclease Z/Hydroxyacylglutathione hydrolase-like"/>
    <property type="match status" value="1"/>
</dbReference>
<dbReference type="InterPro" id="IPR036866">
    <property type="entry name" value="RibonucZ/Hydroxyglut_hydro"/>
</dbReference>
<dbReference type="PANTHER" id="PTHR15032">
    <property type="entry name" value="N-ACYL-PHOSPHATIDYLETHANOLAMINE-HYDROLYZING PHOSPHOLIPASE D"/>
    <property type="match status" value="1"/>
</dbReference>
<sequence length="355" mass="40778">MKLKHHTSAVLSYLGSAAFLRPGRRPVYPAGDHYCPTKKKFFNTPPIGAMDLKGVLSAQWEIMFNRSKLAPPSPLPMMKPDWQAFLAPDSDGKFIWFGHSTLMMRLNNQTILIDPVFSDYASPVPAFIKRFQPPPAGWEELPPIDTVVYSHDHYDHFDKDAVRHFADKPVQFIVPLGFGVLLRKYGIRSERIHELDWWQSLEYHGVKYHAVPARHYSGRSLFDRNRSLWAGWVFQTSTGQIYYSGDSSYPGHFAEIGKHFGGFDIAFIENGQYNTAWTDNHMMPEQTAQAAREVKTKRFVPVHWGAYALSIHAWNDPVCRSVPLVKQYGIEPLTPVLGQVFDQNTVTREWWLEVR</sequence>
<dbReference type="EC" id="3.1.1.-" evidence="2"/>
<dbReference type="EMBL" id="LR134516">
    <property type="protein sequence ID" value="VEJ20962.1"/>
    <property type="molecule type" value="Genomic_DNA"/>
</dbReference>
<reference evidence="2 3" key="1">
    <citation type="submission" date="2018-12" db="EMBL/GenBank/DDBJ databases">
        <authorList>
            <consortium name="Pathogen Informatics"/>
        </authorList>
    </citation>
    <scope>NUCLEOTIDE SEQUENCE [LARGE SCALE GENOMIC DNA]</scope>
    <source>
        <strain evidence="2 3">NCTC12227</strain>
    </source>
</reference>